<keyword evidence="1" id="KW-0732">Signal</keyword>
<evidence type="ECO:0000313" key="2">
    <source>
        <dbReference type="EMBL" id="MBO8459967.1"/>
    </source>
</evidence>
<proteinExistence type="predicted"/>
<name>A0A9D9HTI9_9BACT</name>
<sequence length="213" mass="24112">MKKAILMLFCTWALVSVPAHAQEMYQEQPVRHYVSFSIGDNLFNALYGGYSYIGYYEPTSSRTNWFAPDVYSKYDLFLPTFSFSYYYAFKPWLLVGGELYYCGEYSPVYEKPQMQKIGNAGTTAISILPSIRFQYFNRKYCGLYSGLSLGWFIGIDNGYDLYTGRPQDAAGIYSRISFQITAFGVRFGDKIYGTAEIGCGVKGIATIGIGTRF</sequence>
<evidence type="ECO:0008006" key="4">
    <source>
        <dbReference type="Google" id="ProtNLM"/>
    </source>
</evidence>
<protein>
    <recommendedName>
        <fullName evidence="4">Outer membrane protein beta-barrel domain-containing protein</fullName>
    </recommendedName>
</protein>
<evidence type="ECO:0000256" key="1">
    <source>
        <dbReference type="SAM" id="SignalP"/>
    </source>
</evidence>
<dbReference type="EMBL" id="JADIMG010000065">
    <property type="protein sequence ID" value="MBO8459967.1"/>
    <property type="molecule type" value="Genomic_DNA"/>
</dbReference>
<accession>A0A9D9HTI9</accession>
<organism evidence="2 3">
    <name type="scientific">Candidatus Gallipaludibacter merdavium</name>
    <dbReference type="NCBI Taxonomy" id="2840839"/>
    <lineage>
        <taxon>Bacteria</taxon>
        <taxon>Pseudomonadati</taxon>
        <taxon>Bacteroidota</taxon>
        <taxon>Bacteroidia</taxon>
        <taxon>Bacteroidales</taxon>
        <taxon>Candidatus Gallipaludibacter</taxon>
    </lineage>
</organism>
<dbReference type="Proteomes" id="UP000823641">
    <property type="component" value="Unassembled WGS sequence"/>
</dbReference>
<dbReference type="AlphaFoldDB" id="A0A9D9HTI9"/>
<feature type="signal peptide" evidence="1">
    <location>
        <begin position="1"/>
        <end position="21"/>
    </location>
</feature>
<gene>
    <name evidence="2" type="ORF">IAA73_06530</name>
</gene>
<feature type="chain" id="PRO_5038389018" description="Outer membrane protein beta-barrel domain-containing protein" evidence="1">
    <location>
        <begin position="22"/>
        <end position="213"/>
    </location>
</feature>
<reference evidence="2" key="1">
    <citation type="submission" date="2020-10" db="EMBL/GenBank/DDBJ databases">
        <authorList>
            <person name="Gilroy R."/>
        </authorList>
    </citation>
    <scope>NUCLEOTIDE SEQUENCE</scope>
    <source>
        <strain evidence="2">G3-3990</strain>
    </source>
</reference>
<reference evidence="2" key="2">
    <citation type="journal article" date="2021" name="PeerJ">
        <title>Extensive microbial diversity within the chicken gut microbiome revealed by metagenomics and culture.</title>
        <authorList>
            <person name="Gilroy R."/>
            <person name="Ravi A."/>
            <person name="Getino M."/>
            <person name="Pursley I."/>
            <person name="Horton D.L."/>
            <person name="Alikhan N.F."/>
            <person name="Baker D."/>
            <person name="Gharbi K."/>
            <person name="Hall N."/>
            <person name="Watson M."/>
            <person name="Adriaenssens E.M."/>
            <person name="Foster-Nyarko E."/>
            <person name="Jarju S."/>
            <person name="Secka A."/>
            <person name="Antonio M."/>
            <person name="Oren A."/>
            <person name="Chaudhuri R.R."/>
            <person name="La Ragione R."/>
            <person name="Hildebrand F."/>
            <person name="Pallen M.J."/>
        </authorList>
    </citation>
    <scope>NUCLEOTIDE SEQUENCE</scope>
    <source>
        <strain evidence="2">G3-3990</strain>
    </source>
</reference>
<comment type="caution">
    <text evidence="2">The sequence shown here is derived from an EMBL/GenBank/DDBJ whole genome shotgun (WGS) entry which is preliminary data.</text>
</comment>
<evidence type="ECO:0000313" key="3">
    <source>
        <dbReference type="Proteomes" id="UP000823641"/>
    </source>
</evidence>